<keyword evidence="1" id="KW-0863">Zinc-finger</keyword>
<dbReference type="InterPro" id="IPR013087">
    <property type="entry name" value="Znf_C2H2_type"/>
</dbReference>
<evidence type="ECO:0000256" key="3">
    <source>
        <dbReference type="SAM" id="MobiDB-lite"/>
    </source>
</evidence>
<keyword evidence="1" id="KW-0862">Zinc</keyword>
<dbReference type="GO" id="GO:0005737">
    <property type="term" value="C:cytoplasm"/>
    <property type="evidence" value="ECO:0007669"/>
    <property type="project" value="TreeGrafter"/>
</dbReference>
<dbReference type="PROSITE" id="PS00636">
    <property type="entry name" value="DNAJ_1"/>
    <property type="match status" value="1"/>
</dbReference>
<dbReference type="Proteomes" id="UP000693970">
    <property type="component" value="Unassembled WGS sequence"/>
</dbReference>
<organism evidence="6 7">
    <name type="scientific">Nitzschia inconspicua</name>
    <dbReference type="NCBI Taxonomy" id="303405"/>
    <lineage>
        <taxon>Eukaryota</taxon>
        <taxon>Sar</taxon>
        <taxon>Stramenopiles</taxon>
        <taxon>Ochrophyta</taxon>
        <taxon>Bacillariophyta</taxon>
        <taxon>Bacillariophyceae</taxon>
        <taxon>Bacillariophycidae</taxon>
        <taxon>Bacillariales</taxon>
        <taxon>Bacillariaceae</taxon>
        <taxon>Nitzschia</taxon>
    </lineage>
</organism>
<evidence type="ECO:0000256" key="2">
    <source>
        <dbReference type="SAM" id="Coils"/>
    </source>
</evidence>
<dbReference type="InterPro" id="IPR051964">
    <property type="entry name" value="Chaperone_stress_response"/>
</dbReference>
<evidence type="ECO:0000259" key="4">
    <source>
        <dbReference type="PROSITE" id="PS50076"/>
    </source>
</evidence>
<protein>
    <submittedName>
        <fullName evidence="6">Chaperone protein DnaJ</fullName>
    </submittedName>
</protein>
<dbReference type="PROSITE" id="PS50157">
    <property type="entry name" value="ZINC_FINGER_C2H2_2"/>
    <property type="match status" value="1"/>
</dbReference>
<feature type="compositionally biased region" description="Basic residues" evidence="3">
    <location>
        <begin position="300"/>
        <end position="312"/>
    </location>
</feature>
<dbReference type="InterPro" id="IPR001623">
    <property type="entry name" value="DnaJ_domain"/>
</dbReference>
<comment type="caution">
    <text evidence="6">The sequence shown here is derived from an EMBL/GenBank/DDBJ whole genome shotgun (WGS) entry which is preliminary data.</text>
</comment>
<feature type="domain" description="C2H2-type" evidence="5">
    <location>
        <begin position="409"/>
        <end position="433"/>
    </location>
</feature>
<gene>
    <name evidence="6" type="ORF">IV203_027586</name>
</gene>
<feature type="compositionally biased region" description="Acidic residues" evidence="3">
    <location>
        <begin position="386"/>
        <end position="403"/>
    </location>
</feature>
<accession>A0A9K3LXZ3</accession>
<dbReference type="CDD" id="cd06257">
    <property type="entry name" value="DnaJ"/>
    <property type="match status" value="1"/>
</dbReference>
<sequence length="462" mass="53895">MESSSSNAAIACHYDVLGVERDADAGTIKKAHRKLALKHHPDKNHGDDQAAEKFRLVQQAYEVLSDPQERKWYDDHRDAILAGWSTGNQDNDASANMLFQVVPYMHPGCYSGYHNDKGGFYQVYQQVFDHIVACETKQTEITVDLPTAFGSADSDWNAVRDFYQSWESFSSALNFAWEDQYNVHEDAPNRRVRRLMEEDNRKARKSAKKEYNNDILQLVAFVKRRDPRVKAKMLEKERQKREEAARQKQEMAERKKEQQKAKDEWRENARRELEQAAEEDRMAGRIRLADLEDDYDYGGGKKKKGKKKKNKQSYHEEEEDEEEDEEQVEAVDVDHQQRKDGELSAPEDAQRHEYSSKSELLSSTEDETITDTQDRDPELSTTTAPDYDDDNADYFSSDEDSEDDEADVWRCECCRKEFKSEGQMENHMKSKKHKEAFKKYQAKLKKEEEKLMAEMMDELQVG</sequence>
<proteinExistence type="predicted"/>
<dbReference type="InterPro" id="IPR054076">
    <property type="entry name" value="ZUO1-like_ZHD"/>
</dbReference>
<dbReference type="PROSITE" id="PS50076">
    <property type="entry name" value="DNAJ_2"/>
    <property type="match status" value="1"/>
</dbReference>
<dbReference type="PANTHER" id="PTHR44029">
    <property type="entry name" value="DNAJ HOMOLOG SUBFAMILY C MEMBER 21"/>
    <property type="match status" value="1"/>
</dbReference>
<dbReference type="SMART" id="SM00271">
    <property type="entry name" value="DnaJ"/>
    <property type="match status" value="1"/>
</dbReference>
<dbReference type="EMBL" id="JAGRRH010000005">
    <property type="protein sequence ID" value="KAG7369840.1"/>
    <property type="molecule type" value="Genomic_DNA"/>
</dbReference>
<keyword evidence="2" id="KW-0175">Coiled coil</keyword>
<feature type="compositionally biased region" description="Basic and acidic residues" evidence="3">
    <location>
        <begin position="230"/>
        <end position="290"/>
    </location>
</feature>
<dbReference type="OrthoDB" id="10250354at2759"/>
<keyword evidence="1" id="KW-0479">Metal-binding</keyword>
<feature type="compositionally biased region" description="Acidic residues" evidence="3">
    <location>
        <begin position="316"/>
        <end position="331"/>
    </location>
</feature>
<dbReference type="Pfam" id="PF12874">
    <property type="entry name" value="zf-met"/>
    <property type="match status" value="1"/>
</dbReference>
<evidence type="ECO:0000256" key="1">
    <source>
        <dbReference type="PROSITE-ProRule" id="PRU00042"/>
    </source>
</evidence>
<evidence type="ECO:0000259" key="5">
    <source>
        <dbReference type="PROSITE" id="PS50157"/>
    </source>
</evidence>
<reference evidence="6" key="1">
    <citation type="journal article" date="2021" name="Sci. Rep.">
        <title>Diploid genomic architecture of Nitzschia inconspicua, an elite biomass production diatom.</title>
        <authorList>
            <person name="Oliver A."/>
            <person name="Podell S."/>
            <person name="Pinowska A."/>
            <person name="Traller J.C."/>
            <person name="Smith S.R."/>
            <person name="McClure R."/>
            <person name="Beliaev A."/>
            <person name="Bohutskyi P."/>
            <person name="Hill E.A."/>
            <person name="Rabines A."/>
            <person name="Zheng H."/>
            <person name="Allen L.Z."/>
            <person name="Kuo A."/>
            <person name="Grigoriev I.V."/>
            <person name="Allen A.E."/>
            <person name="Hazlebeck D."/>
            <person name="Allen E.E."/>
        </authorList>
    </citation>
    <scope>NUCLEOTIDE SEQUENCE</scope>
    <source>
        <strain evidence="6">Hildebrandi</strain>
    </source>
</reference>
<feature type="compositionally biased region" description="Basic and acidic residues" evidence="3">
    <location>
        <begin position="332"/>
        <end position="356"/>
    </location>
</feature>
<reference evidence="6" key="2">
    <citation type="submission" date="2021-04" db="EMBL/GenBank/DDBJ databases">
        <authorList>
            <person name="Podell S."/>
        </authorList>
    </citation>
    <scope>NUCLEOTIDE SEQUENCE</scope>
    <source>
        <strain evidence="6">Hildebrandi</strain>
    </source>
</reference>
<dbReference type="Pfam" id="PF00226">
    <property type="entry name" value="DnaJ"/>
    <property type="match status" value="1"/>
</dbReference>
<name>A0A9K3LXZ3_9STRA</name>
<evidence type="ECO:0000313" key="6">
    <source>
        <dbReference type="EMBL" id="KAG7369840.1"/>
    </source>
</evidence>
<feature type="domain" description="J" evidence="4">
    <location>
        <begin position="12"/>
        <end position="77"/>
    </location>
</feature>
<dbReference type="Pfam" id="PF21884">
    <property type="entry name" value="ZUO1-like_ZHD"/>
    <property type="match status" value="1"/>
</dbReference>
<dbReference type="InterPro" id="IPR018253">
    <property type="entry name" value="DnaJ_domain_CS"/>
</dbReference>
<feature type="region of interest" description="Disordered" evidence="3">
    <location>
        <begin position="230"/>
        <end position="403"/>
    </location>
</feature>
<dbReference type="AlphaFoldDB" id="A0A9K3LXZ3"/>
<feature type="coiled-coil region" evidence="2">
    <location>
        <begin position="430"/>
        <end position="457"/>
    </location>
</feature>
<dbReference type="GO" id="GO:0008270">
    <property type="term" value="F:zinc ion binding"/>
    <property type="evidence" value="ECO:0007669"/>
    <property type="project" value="UniProtKB-KW"/>
</dbReference>
<keyword evidence="7" id="KW-1185">Reference proteome</keyword>
<evidence type="ECO:0000313" key="7">
    <source>
        <dbReference type="Proteomes" id="UP000693970"/>
    </source>
</evidence>
<dbReference type="PROSITE" id="PS00028">
    <property type="entry name" value="ZINC_FINGER_C2H2_1"/>
    <property type="match status" value="1"/>
</dbReference>
<dbReference type="PANTHER" id="PTHR44029:SF1">
    <property type="entry name" value="DNAJ HOMOLOG SUBFAMILY C MEMBER 21"/>
    <property type="match status" value="1"/>
</dbReference>